<gene>
    <name evidence="1" type="ORF">A7K98_04305</name>
    <name evidence="2" type="ORF">A7K99_04305</name>
</gene>
<dbReference type="SUPFAM" id="SSF53448">
    <property type="entry name" value="Nucleotide-diphospho-sugar transferases"/>
    <property type="match status" value="1"/>
</dbReference>
<dbReference type="Pfam" id="PF05704">
    <property type="entry name" value="Caps_synth"/>
    <property type="match status" value="1"/>
</dbReference>
<protein>
    <recommendedName>
        <fullName evidence="5">Mannosyltransferase</fullName>
    </recommendedName>
</protein>
<name>A0A1Y0L5Z4_TATCI</name>
<dbReference type="Proteomes" id="UP000195814">
    <property type="component" value="Chromosome"/>
</dbReference>
<evidence type="ECO:0000313" key="2">
    <source>
        <dbReference type="EMBL" id="ARU97127.1"/>
    </source>
</evidence>
<keyword evidence="3" id="KW-1185">Reference proteome</keyword>
<accession>A0A1Y0L5Z4</accession>
<dbReference type="RefSeq" id="WP_087487473.1">
    <property type="nucleotide sequence ID" value="NZ_CP015579.1"/>
</dbReference>
<dbReference type="InterPro" id="IPR029044">
    <property type="entry name" value="Nucleotide-diphossugar_trans"/>
</dbReference>
<evidence type="ECO:0000313" key="3">
    <source>
        <dbReference type="Proteomes" id="UP000195729"/>
    </source>
</evidence>
<dbReference type="KEGG" id="tci:A7K98_04305"/>
<sequence length="301" mass="34461">MVIFKKILTFLSIIKELACPVTSIEKKTFSFSQNKTSVPSDIPRIIWLYWGSGRDDTLVDLCIKNIKTKCNKYQVNFLDENNYSSFIKKIDFPPNILAAHKSDLIRLNLLKKYGGIWVDATSFLFDDFDWVINSCSADDVFVCYSDDCTTDFNQPIVENWLIASPPGSHFIIEWLKEFEKSIFNDQGDSYYDDLIGSNIVQGLPELSYLRCYVACALVLSKRKYNLQMVNSGSTGHFLNYIFKSKSIFIAIAVCLSSSKSIYHPPVLKFTSGTRFWVRIFLEKKIYLKHSILGEVISGVDE</sequence>
<proteinExistence type="predicted"/>
<evidence type="ECO:0000313" key="1">
    <source>
        <dbReference type="EMBL" id="ARU93089.1"/>
    </source>
</evidence>
<dbReference type="Proteomes" id="UP000195729">
    <property type="component" value="Chromosome"/>
</dbReference>
<dbReference type="AlphaFoldDB" id="A0A1Y0L5Z4"/>
<dbReference type="InterPro" id="IPR008441">
    <property type="entry name" value="AfumC-like_glycosyl_Trfase"/>
</dbReference>
<dbReference type="OrthoDB" id="9802881at2"/>
<evidence type="ECO:0008006" key="5">
    <source>
        <dbReference type="Google" id="ProtNLM"/>
    </source>
</evidence>
<dbReference type="EMBL" id="CP015579">
    <property type="protein sequence ID" value="ARU93089.1"/>
    <property type="molecule type" value="Genomic_DNA"/>
</dbReference>
<evidence type="ECO:0000313" key="4">
    <source>
        <dbReference type="Proteomes" id="UP000195814"/>
    </source>
</evidence>
<dbReference type="EMBL" id="CP015581">
    <property type="protein sequence ID" value="ARU97127.1"/>
    <property type="molecule type" value="Genomic_DNA"/>
</dbReference>
<reference evidence="3 4" key="1">
    <citation type="submission" date="2016-05" db="EMBL/GenBank/DDBJ databases">
        <title>Complete genome sequence of two 2,5-diketo-D-glunonic acid producing strain Tatumella citrea.</title>
        <authorList>
            <person name="Duan C."/>
            <person name="Yang J."/>
            <person name="Yang S."/>
        </authorList>
    </citation>
    <scope>NUCLEOTIDE SEQUENCE [LARGE SCALE GENOMIC DNA]</scope>
    <source>
        <strain evidence="2 3">ATCC 39140</strain>
        <strain evidence="1 4">DSM 13699</strain>
    </source>
</reference>
<organism evidence="1 4">
    <name type="scientific">Tatumella citrea</name>
    <name type="common">Pantoea citrea</name>
    <dbReference type="NCBI Taxonomy" id="53336"/>
    <lineage>
        <taxon>Bacteria</taxon>
        <taxon>Pseudomonadati</taxon>
        <taxon>Pseudomonadota</taxon>
        <taxon>Gammaproteobacteria</taxon>
        <taxon>Enterobacterales</taxon>
        <taxon>Erwiniaceae</taxon>
        <taxon>Tatumella</taxon>
    </lineage>
</organism>
<dbReference type="Gene3D" id="3.90.550.20">
    <property type="match status" value="1"/>
</dbReference>
<dbReference type="GO" id="GO:0016757">
    <property type="term" value="F:glycosyltransferase activity"/>
    <property type="evidence" value="ECO:0007669"/>
    <property type="project" value="InterPro"/>
</dbReference>